<dbReference type="CDD" id="cd20175">
    <property type="entry name" value="ThyX"/>
    <property type="match status" value="1"/>
</dbReference>
<dbReference type="GO" id="GO:0050660">
    <property type="term" value="F:flavin adenine dinucleotide binding"/>
    <property type="evidence" value="ECO:0007669"/>
    <property type="project" value="InterPro"/>
</dbReference>
<protein>
    <submittedName>
        <fullName evidence="1">ThyX</fullName>
    </submittedName>
</protein>
<organism evidence="1 2">
    <name type="scientific">Cyanophage S-TIM5</name>
    <dbReference type="NCBI Taxonomy" id="1137745"/>
    <lineage>
        <taxon>Viruses</taxon>
        <taxon>Duplodnaviria</taxon>
        <taxon>Heunggongvirae</taxon>
        <taxon>Uroviricota</taxon>
        <taxon>Caudoviricetes</taxon>
        <taxon>Aurunvirus</taxon>
        <taxon>Aurunvirus STIM5</taxon>
    </lineage>
</organism>
<name>H6WG32_9CAUD</name>
<evidence type="ECO:0000313" key="1">
    <source>
        <dbReference type="EMBL" id="AEZ65755.1"/>
    </source>
</evidence>
<dbReference type="InterPro" id="IPR036098">
    <property type="entry name" value="Thymidylate_synthase_ThyX_sf"/>
</dbReference>
<dbReference type="NCBIfam" id="TIGR02170">
    <property type="entry name" value="thyX"/>
    <property type="match status" value="1"/>
</dbReference>
<dbReference type="PROSITE" id="PS51331">
    <property type="entry name" value="THYX"/>
    <property type="match status" value="1"/>
</dbReference>
<dbReference type="RefSeq" id="YP_007006170.1">
    <property type="nucleotide sequence ID" value="NC_019516.1"/>
</dbReference>
<dbReference type="EMBL" id="JQ245707">
    <property type="protein sequence ID" value="AEZ65755.1"/>
    <property type="molecule type" value="Genomic_DNA"/>
</dbReference>
<sequence length="223" mass="25744">MSVKLVWVTPDAENLISDMARVSNPSNQGNYDTSDRLIRYLIKHRHWSPFEMASMCLEINTNRGIAAQILRHRSFSFQEFSQRYADVGALTDIEVPELRRQDTKNRQNSTDDLPFEVKAELYDEASLLIEQSKKLYNKMLDKGVAKESARFFLPIATPSRLYMTGTVRSWLHYIDLRSANGTQKEHMDIAIGCKDILEEHLPNVCRAMWGKPPIQLQQELQQA</sequence>
<dbReference type="Gene3D" id="1.20.5.3070">
    <property type="match status" value="1"/>
</dbReference>
<reference evidence="1 2" key="1">
    <citation type="journal article" date="2012" name="Proc. Natl. Acad. Sci. U.S.A.">
        <title>A novel lineage of myoviruses infecting cyanobacteria is widespread in the oceans.</title>
        <authorList>
            <person name="Sabehi G."/>
            <person name="Shaulov L."/>
            <person name="Silver D.H."/>
            <person name="Yanai I."/>
            <person name="Harel A."/>
            <person name="Lindell D."/>
        </authorList>
    </citation>
    <scope>NUCLEOTIDE SEQUENCE [LARGE SCALE GENOMIC DNA]</scope>
</reference>
<dbReference type="Proteomes" id="UP000007178">
    <property type="component" value="Segment"/>
</dbReference>
<dbReference type="GO" id="GO:0004799">
    <property type="term" value="F:thymidylate synthase activity"/>
    <property type="evidence" value="ECO:0007669"/>
    <property type="project" value="TreeGrafter"/>
</dbReference>
<dbReference type="OrthoDB" id="8223at10239"/>
<accession>H6WG32</accession>
<dbReference type="GO" id="GO:0050797">
    <property type="term" value="F:thymidylate synthase (FAD) activity"/>
    <property type="evidence" value="ECO:0007669"/>
    <property type="project" value="InterPro"/>
</dbReference>
<dbReference type="GO" id="GO:0006231">
    <property type="term" value="P:dTMP biosynthetic process"/>
    <property type="evidence" value="ECO:0007669"/>
    <property type="project" value="InterPro"/>
</dbReference>
<dbReference type="KEGG" id="vg:14013813"/>
<dbReference type="InterPro" id="IPR003669">
    <property type="entry name" value="Thymidylate_synthase_ThyX"/>
</dbReference>
<evidence type="ECO:0000313" key="2">
    <source>
        <dbReference type="Proteomes" id="UP000007178"/>
    </source>
</evidence>
<dbReference type="Gene3D" id="3.30.1360.170">
    <property type="match status" value="1"/>
</dbReference>
<proteinExistence type="predicted"/>
<keyword evidence="2" id="KW-1185">Reference proteome</keyword>
<dbReference type="SUPFAM" id="SSF69796">
    <property type="entry name" value="Thymidylate synthase-complementing protein Thy1"/>
    <property type="match status" value="1"/>
</dbReference>
<dbReference type="PANTHER" id="PTHR34934">
    <property type="entry name" value="FLAVIN-DEPENDENT THYMIDYLATE SYNTHASE"/>
    <property type="match status" value="1"/>
</dbReference>
<dbReference type="GO" id="GO:0070402">
    <property type="term" value="F:NADPH binding"/>
    <property type="evidence" value="ECO:0007669"/>
    <property type="project" value="TreeGrafter"/>
</dbReference>
<dbReference type="PANTHER" id="PTHR34934:SF1">
    <property type="entry name" value="FLAVIN-DEPENDENT THYMIDYLATE SYNTHASE"/>
    <property type="match status" value="1"/>
</dbReference>
<dbReference type="Pfam" id="PF02511">
    <property type="entry name" value="Thy1"/>
    <property type="match status" value="1"/>
</dbReference>